<dbReference type="NCBIfam" id="TIGR01603">
    <property type="entry name" value="maj_tail_phi13"/>
    <property type="match status" value="1"/>
</dbReference>
<dbReference type="InterPro" id="IPR006490">
    <property type="entry name" value="Maj_tail_phi13"/>
</dbReference>
<evidence type="ECO:0000256" key="1">
    <source>
        <dbReference type="SAM" id="MobiDB-lite"/>
    </source>
</evidence>
<proteinExistence type="predicted"/>
<feature type="region of interest" description="Disordered" evidence="1">
    <location>
        <begin position="128"/>
        <end position="152"/>
    </location>
</feature>
<dbReference type="EMBL" id="BK032873">
    <property type="protein sequence ID" value="DAF65084.1"/>
    <property type="molecule type" value="Genomic_DNA"/>
</dbReference>
<dbReference type="Pfam" id="PF04630">
    <property type="entry name" value="Phage_TTP_1"/>
    <property type="match status" value="1"/>
</dbReference>
<feature type="compositionally biased region" description="Basic and acidic residues" evidence="1">
    <location>
        <begin position="130"/>
        <end position="143"/>
    </location>
</feature>
<organism evidence="2">
    <name type="scientific">Siphoviridae sp. ctb6217</name>
    <dbReference type="NCBI Taxonomy" id="2827898"/>
    <lineage>
        <taxon>Viruses</taxon>
        <taxon>Duplodnaviria</taxon>
        <taxon>Heunggongvirae</taxon>
        <taxon>Uroviricota</taxon>
        <taxon>Caudoviricetes</taxon>
    </lineage>
</organism>
<dbReference type="InterPro" id="IPR006724">
    <property type="entry name" value="Phage_TTP"/>
</dbReference>
<accession>A0A8S5TPM7</accession>
<protein>
    <submittedName>
        <fullName evidence="2">Tail tube protein</fullName>
    </submittedName>
</protein>
<reference evidence="2" key="1">
    <citation type="journal article" date="2021" name="Proc. Natl. Acad. Sci. U.S.A.">
        <title>A Catalog of Tens of Thousands of Viruses from Human Metagenomes Reveals Hidden Associations with Chronic Diseases.</title>
        <authorList>
            <person name="Tisza M.J."/>
            <person name="Buck C.B."/>
        </authorList>
    </citation>
    <scope>NUCLEOTIDE SEQUENCE</scope>
    <source>
        <strain evidence="2">Ctb6217</strain>
    </source>
</reference>
<sequence>MSKVKFGLRGFEFGEVNAENKVPTTMKLTGMKSAKIDITNELVTIAADDGPYVVLSSGITGTQLEISVLDLPTEARKVLYGIEVKDGMEVYNKNLTPKDVACCFRTSTEDGKAIWIGLLKGKFSLPGMETETKDGSPSPKEDSVTGNFVARGDDENGDVMIIAREDNPAFNLEKFREAVFPKS</sequence>
<evidence type="ECO:0000313" key="2">
    <source>
        <dbReference type="EMBL" id="DAF65084.1"/>
    </source>
</evidence>
<name>A0A8S5TPM7_9CAUD</name>